<keyword evidence="7" id="KW-0456">Lyase</keyword>
<dbReference type="EMBL" id="WTVH01000008">
    <property type="protein sequence ID" value="NMF92839.1"/>
    <property type="molecule type" value="Genomic_DNA"/>
</dbReference>
<evidence type="ECO:0000256" key="8">
    <source>
        <dbReference type="RuleBase" id="RU364100"/>
    </source>
</evidence>
<keyword evidence="5" id="KW-0190">Covalent protein-DNA linkage</keyword>
<protein>
    <recommendedName>
        <fullName evidence="8">Abasic site processing protein</fullName>
        <ecNumber evidence="8">3.4.-.-</ecNumber>
    </recommendedName>
</protein>
<evidence type="ECO:0000313" key="11">
    <source>
        <dbReference type="Proteomes" id="UP000601990"/>
    </source>
</evidence>
<dbReference type="PANTHER" id="PTHR13604">
    <property type="entry name" value="DC12-RELATED"/>
    <property type="match status" value="1"/>
</dbReference>
<dbReference type="SUPFAM" id="SSF143081">
    <property type="entry name" value="BB1717-like"/>
    <property type="match status" value="1"/>
</dbReference>
<dbReference type="RefSeq" id="WP_169198136.1">
    <property type="nucleotide sequence ID" value="NZ_WTVH02000010.1"/>
</dbReference>
<dbReference type="Proteomes" id="UP000601990">
    <property type="component" value="Unassembled WGS sequence"/>
</dbReference>
<dbReference type="Pfam" id="PF02586">
    <property type="entry name" value="SRAP"/>
    <property type="match status" value="1"/>
</dbReference>
<evidence type="ECO:0000256" key="2">
    <source>
        <dbReference type="ARBA" id="ARBA00022670"/>
    </source>
</evidence>
<keyword evidence="6" id="KW-0238">DNA-binding</keyword>
<evidence type="ECO:0000256" key="5">
    <source>
        <dbReference type="ARBA" id="ARBA00023124"/>
    </source>
</evidence>
<accession>A0ABX1MXW3</accession>
<keyword evidence="4 8" id="KW-0378">Hydrolase</keyword>
<comment type="similarity">
    <text evidence="1 8">Belongs to the SOS response-associated peptidase family.</text>
</comment>
<keyword evidence="3" id="KW-0227">DNA damage</keyword>
<reference evidence="10" key="1">
    <citation type="submission" date="2019-12" db="EMBL/GenBank/DDBJ databases">
        <title>Comparative genomics gives insights into the taxonomy of the Azoarcus-Aromatoleum group and reveals separate origins of nif in the plant-associated Azoarcus and non-plant-associated Aromatoleum sub-groups.</title>
        <authorList>
            <person name="Lafos M."/>
            <person name="Maluk M."/>
            <person name="Batista M."/>
            <person name="Junghare M."/>
            <person name="Carmona M."/>
            <person name="Faoro H."/>
            <person name="Cruz L.M."/>
            <person name="Battistoni F."/>
            <person name="De Souza E."/>
            <person name="Pedrosa F."/>
            <person name="Chen W.-M."/>
            <person name="Poole P.S."/>
            <person name="Dixon R.A."/>
            <person name="James E.K."/>
        </authorList>
    </citation>
    <scope>NUCLEOTIDE SEQUENCE</scope>
    <source>
        <strain evidence="10">U120</strain>
    </source>
</reference>
<dbReference type="EC" id="3.4.-.-" evidence="8"/>
<keyword evidence="11" id="KW-1185">Reference proteome</keyword>
<feature type="region of interest" description="Disordered" evidence="9">
    <location>
        <begin position="219"/>
        <end position="241"/>
    </location>
</feature>
<evidence type="ECO:0000256" key="1">
    <source>
        <dbReference type="ARBA" id="ARBA00008136"/>
    </source>
</evidence>
<evidence type="ECO:0000313" key="10">
    <source>
        <dbReference type="EMBL" id="NMF92839.1"/>
    </source>
</evidence>
<evidence type="ECO:0000256" key="9">
    <source>
        <dbReference type="SAM" id="MobiDB-lite"/>
    </source>
</evidence>
<name>A0ABX1MXW3_9RHOO</name>
<organism evidence="10 11">
    <name type="scientific">Aromatoleum buckelii</name>
    <dbReference type="NCBI Taxonomy" id="200254"/>
    <lineage>
        <taxon>Bacteria</taxon>
        <taxon>Pseudomonadati</taxon>
        <taxon>Pseudomonadota</taxon>
        <taxon>Betaproteobacteria</taxon>
        <taxon>Rhodocyclales</taxon>
        <taxon>Rhodocyclaceae</taxon>
        <taxon>Aromatoleum</taxon>
    </lineage>
</organism>
<dbReference type="PANTHER" id="PTHR13604:SF0">
    <property type="entry name" value="ABASIC SITE PROCESSING PROTEIN HMCES"/>
    <property type="match status" value="1"/>
</dbReference>
<dbReference type="InterPro" id="IPR003738">
    <property type="entry name" value="SRAP"/>
</dbReference>
<comment type="caution">
    <text evidence="10">The sequence shown here is derived from an EMBL/GenBank/DDBJ whole genome shotgun (WGS) entry which is preliminary data.</text>
</comment>
<dbReference type="Gene3D" id="3.90.1680.10">
    <property type="entry name" value="SOS response associated peptidase-like"/>
    <property type="match status" value="1"/>
</dbReference>
<evidence type="ECO:0000256" key="7">
    <source>
        <dbReference type="ARBA" id="ARBA00023239"/>
    </source>
</evidence>
<gene>
    <name evidence="10" type="ORF">GO608_05810</name>
</gene>
<evidence type="ECO:0000256" key="3">
    <source>
        <dbReference type="ARBA" id="ARBA00022763"/>
    </source>
</evidence>
<proteinExistence type="inferred from homology"/>
<evidence type="ECO:0000256" key="4">
    <source>
        <dbReference type="ARBA" id="ARBA00022801"/>
    </source>
</evidence>
<sequence length="241" mass="27425">MCGRYALYDAISRLREQFGCDIDSLVRNLPPRYNAAPTQRLPVIRQLASGERVAHLLRWGLIPSWAKDETIGARLINARCETLAEKASFRNAFKSRRCLVPASGFYEWQKVAGGKQPYFIRPANDRLFAFAGLWERWSKPDGETLDTFAIITTEANDAMGELHERMPVIVPEEDYDLWLSKETHPELVRRLLVPYESALVRMQAVTKRVGNVRNEGPELVAPLEAPSDSALPIRHHRDDEA</sequence>
<dbReference type="InterPro" id="IPR036590">
    <property type="entry name" value="SRAP-like"/>
</dbReference>
<evidence type="ECO:0000256" key="6">
    <source>
        <dbReference type="ARBA" id="ARBA00023125"/>
    </source>
</evidence>
<keyword evidence="2 8" id="KW-0645">Protease</keyword>